<reference evidence="2 3" key="1">
    <citation type="journal article" date="2019" name="Sci. Rep.">
        <title>Orb-weaving spider Araneus ventricosus genome elucidates the spidroin gene catalogue.</title>
        <authorList>
            <person name="Kono N."/>
            <person name="Nakamura H."/>
            <person name="Ohtoshi R."/>
            <person name="Moran D.A.P."/>
            <person name="Shinohara A."/>
            <person name="Yoshida Y."/>
            <person name="Fujiwara M."/>
            <person name="Mori M."/>
            <person name="Tomita M."/>
            <person name="Arakawa K."/>
        </authorList>
    </citation>
    <scope>NUCLEOTIDE SEQUENCE [LARGE SCALE GENOMIC DNA]</scope>
</reference>
<name>A0A4Y2F543_ARAVE</name>
<feature type="region of interest" description="Disordered" evidence="1">
    <location>
        <begin position="59"/>
        <end position="82"/>
    </location>
</feature>
<evidence type="ECO:0000313" key="2">
    <source>
        <dbReference type="EMBL" id="GBM35184.1"/>
    </source>
</evidence>
<sequence length="109" mass="12617">MIGSSVYYVRSGGMRNVPVTKALEHLYATTAKFSGCVILASRPAYSSYPPRRKFLETDKMSQRSDLLKRRRNRAAAQRQISEEEKNKKGFDFLKYHFNFNMVPINYPST</sequence>
<gene>
    <name evidence="2" type="ORF">AVEN_189936_1</name>
</gene>
<evidence type="ECO:0000313" key="3">
    <source>
        <dbReference type="Proteomes" id="UP000499080"/>
    </source>
</evidence>
<evidence type="ECO:0000256" key="1">
    <source>
        <dbReference type="SAM" id="MobiDB-lite"/>
    </source>
</evidence>
<dbReference type="EMBL" id="BGPR01000778">
    <property type="protein sequence ID" value="GBM35184.1"/>
    <property type="molecule type" value="Genomic_DNA"/>
</dbReference>
<dbReference type="Proteomes" id="UP000499080">
    <property type="component" value="Unassembled WGS sequence"/>
</dbReference>
<accession>A0A4Y2F543</accession>
<organism evidence="2 3">
    <name type="scientific">Araneus ventricosus</name>
    <name type="common">Orbweaver spider</name>
    <name type="synonym">Epeira ventricosa</name>
    <dbReference type="NCBI Taxonomy" id="182803"/>
    <lineage>
        <taxon>Eukaryota</taxon>
        <taxon>Metazoa</taxon>
        <taxon>Ecdysozoa</taxon>
        <taxon>Arthropoda</taxon>
        <taxon>Chelicerata</taxon>
        <taxon>Arachnida</taxon>
        <taxon>Araneae</taxon>
        <taxon>Araneomorphae</taxon>
        <taxon>Entelegynae</taxon>
        <taxon>Araneoidea</taxon>
        <taxon>Araneidae</taxon>
        <taxon>Araneus</taxon>
    </lineage>
</organism>
<dbReference type="AlphaFoldDB" id="A0A4Y2F543"/>
<proteinExistence type="predicted"/>
<comment type="caution">
    <text evidence="2">The sequence shown here is derived from an EMBL/GenBank/DDBJ whole genome shotgun (WGS) entry which is preliminary data.</text>
</comment>
<keyword evidence="3" id="KW-1185">Reference proteome</keyword>
<protein>
    <submittedName>
        <fullName evidence="2">Uncharacterized protein</fullName>
    </submittedName>
</protein>